<keyword evidence="2" id="KW-0808">Transferase</keyword>
<dbReference type="InterPro" id="IPR029044">
    <property type="entry name" value="Nucleotide-diphossugar_trans"/>
</dbReference>
<dbReference type="AlphaFoldDB" id="A0A346AC36"/>
<name>A0A346AC36_AERHY</name>
<protein>
    <submittedName>
        <fullName evidence="2">Glycosyltransferase</fullName>
    </submittedName>
</protein>
<accession>A0A346AC36</accession>
<proteinExistence type="predicted"/>
<gene>
    <name evidence="2" type="primary">gt1</name>
</gene>
<reference evidence="2" key="1">
    <citation type="submission" date="2018-06" db="EMBL/GenBank/DDBJ databases">
        <title>Genetic diversity of the Aeromonas Hydrophila O antigens and development of a suspension array for serotype detection.</title>
        <authorList>
            <person name="Cao H."/>
            <person name="Liu B."/>
        </authorList>
    </citation>
    <scope>NUCLEOTIDE SEQUENCE</scope>
    <source>
        <strain evidence="2">G5369</strain>
    </source>
</reference>
<dbReference type="SUPFAM" id="SSF53448">
    <property type="entry name" value="Nucleotide-diphospho-sugar transferases"/>
    <property type="match status" value="1"/>
</dbReference>
<dbReference type="Gene3D" id="3.90.550.10">
    <property type="entry name" value="Spore Coat Polysaccharide Biosynthesis Protein SpsA, Chain A"/>
    <property type="match status" value="1"/>
</dbReference>
<evidence type="ECO:0000259" key="1">
    <source>
        <dbReference type="Pfam" id="PF00535"/>
    </source>
</evidence>
<dbReference type="CDD" id="cd00761">
    <property type="entry name" value="Glyco_tranf_GTA_type"/>
    <property type="match status" value="1"/>
</dbReference>
<dbReference type="PANTHER" id="PTHR22916">
    <property type="entry name" value="GLYCOSYLTRANSFERASE"/>
    <property type="match status" value="1"/>
</dbReference>
<dbReference type="Pfam" id="PF00535">
    <property type="entry name" value="Glycos_transf_2"/>
    <property type="match status" value="1"/>
</dbReference>
<sequence>MEKVSIIMPLYNSARFLAASIDSVLKQKYTNWELILIDDCSGDDSVVIAQAYCDKDSRIKLVRLNRNSGAAVARNRGIEVAEGRFIAFLDSDDLWLPEKLDIQIQFMLENKIAFSYTAYKKIDEYGVDLFELGVPTSLSYQALLKACVIGCLTVIYDISQIGKVYMPLGTKREDYALWLKILREKDIQAQGVNKVLASYRVYPHQSSSKKLTMAKENWRLLRQHEGLKIFSACYFFSNYACRGLVRDKFPSLAKLLHILEVAEK</sequence>
<dbReference type="PANTHER" id="PTHR22916:SF3">
    <property type="entry name" value="UDP-GLCNAC:BETAGAL BETA-1,3-N-ACETYLGLUCOSAMINYLTRANSFERASE-LIKE PROTEIN 1"/>
    <property type="match status" value="1"/>
</dbReference>
<dbReference type="GO" id="GO:0016758">
    <property type="term" value="F:hexosyltransferase activity"/>
    <property type="evidence" value="ECO:0007669"/>
    <property type="project" value="UniProtKB-ARBA"/>
</dbReference>
<evidence type="ECO:0000313" key="2">
    <source>
        <dbReference type="EMBL" id="AXL04798.1"/>
    </source>
</evidence>
<dbReference type="InterPro" id="IPR001173">
    <property type="entry name" value="Glyco_trans_2-like"/>
</dbReference>
<feature type="domain" description="Glycosyltransferase 2-like" evidence="1">
    <location>
        <begin position="5"/>
        <end position="122"/>
    </location>
</feature>
<organism evidence="2">
    <name type="scientific">Aeromonas hydrophila</name>
    <dbReference type="NCBI Taxonomy" id="644"/>
    <lineage>
        <taxon>Bacteria</taxon>
        <taxon>Pseudomonadati</taxon>
        <taxon>Pseudomonadota</taxon>
        <taxon>Gammaproteobacteria</taxon>
        <taxon>Aeromonadales</taxon>
        <taxon>Aeromonadaceae</taxon>
        <taxon>Aeromonas</taxon>
    </lineage>
</organism>
<dbReference type="EMBL" id="MH449673">
    <property type="protein sequence ID" value="AXL04798.1"/>
    <property type="molecule type" value="Genomic_DNA"/>
</dbReference>